<protein>
    <submittedName>
        <fullName evidence="1">Uncharacterized protein</fullName>
    </submittedName>
</protein>
<gene>
    <name evidence="1" type="ORF">Prudu_1497S000300</name>
</gene>
<evidence type="ECO:0000313" key="1">
    <source>
        <dbReference type="EMBL" id="BBN70543.1"/>
    </source>
</evidence>
<organism evidence="1">
    <name type="scientific">Prunus dulcis</name>
    <name type="common">Almond</name>
    <name type="synonym">Amygdalus dulcis</name>
    <dbReference type="NCBI Taxonomy" id="3755"/>
    <lineage>
        <taxon>Eukaryota</taxon>
        <taxon>Viridiplantae</taxon>
        <taxon>Streptophyta</taxon>
        <taxon>Embryophyta</taxon>
        <taxon>Tracheophyta</taxon>
        <taxon>Spermatophyta</taxon>
        <taxon>Magnoliopsida</taxon>
        <taxon>eudicotyledons</taxon>
        <taxon>Gunneridae</taxon>
        <taxon>Pentapetalae</taxon>
        <taxon>rosids</taxon>
        <taxon>fabids</taxon>
        <taxon>Rosales</taxon>
        <taxon>Rosaceae</taxon>
        <taxon>Amygdaloideae</taxon>
        <taxon>Amygdaleae</taxon>
        <taxon>Prunus</taxon>
    </lineage>
</organism>
<proteinExistence type="predicted"/>
<dbReference type="EMBL" id="AP021834">
    <property type="protein sequence ID" value="BBN70543.1"/>
    <property type="molecule type" value="Genomic_DNA"/>
</dbReference>
<sequence>MPSVLTARTQPTGPSRGQAAWEYLGDSAKILVESLGFLVSGPGIGKMSEQRRSPLRFLENSGRVLSLFIKQN</sequence>
<accession>A0A5H2XRY5</accession>
<dbReference type="AlphaFoldDB" id="A0A5H2XRY5"/>
<reference evidence="1" key="1">
    <citation type="journal article" date="2019" name="Science">
        <title>Mutation of a bHLH transcription factor allowed almond domestication.</title>
        <authorList>
            <person name="Sanchez-Perez R."/>
            <person name="Pavan S."/>
            <person name="Mazzeo R."/>
            <person name="Moldovan C."/>
            <person name="Aiese Cigliano R."/>
            <person name="Del Cueto J."/>
            <person name="Ricciardi F."/>
            <person name="Lotti C."/>
            <person name="Ricciardi L."/>
            <person name="Dicenta F."/>
            <person name="Lopez-Marques R.L."/>
            <person name="Lindberg Moller B."/>
        </authorList>
    </citation>
    <scope>NUCLEOTIDE SEQUENCE</scope>
</reference>
<name>A0A5H2XRY5_PRUDU</name>